<dbReference type="STRING" id="105231.A0A1Y1HS47"/>
<evidence type="ECO:0000256" key="9">
    <source>
        <dbReference type="RuleBase" id="RU364146"/>
    </source>
</evidence>
<keyword evidence="7 9" id="KW-0539">Nucleus</keyword>
<dbReference type="InterPro" id="IPR019145">
    <property type="entry name" value="Mediator_Med10"/>
</dbReference>
<feature type="compositionally biased region" description="Basic and acidic residues" evidence="11">
    <location>
        <begin position="130"/>
        <end position="149"/>
    </location>
</feature>
<name>A0A1Y1HS47_KLENI</name>
<feature type="compositionally biased region" description="Polar residues" evidence="11">
    <location>
        <begin position="171"/>
        <end position="190"/>
    </location>
</feature>
<comment type="subcellular location">
    <subcellularLocation>
        <location evidence="1 9">Nucleus</location>
    </subcellularLocation>
</comment>
<evidence type="ECO:0000256" key="5">
    <source>
        <dbReference type="ARBA" id="ARBA00023159"/>
    </source>
</evidence>
<evidence type="ECO:0000313" key="12">
    <source>
        <dbReference type="EMBL" id="GAQ79999.1"/>
    </source>
</evidence>
<evidence type="ECO:0000313" key="13">
    <source>
        <dbReference type="Proteomes" id="UP000054558"/>
    </source>
</evidence>
<evidence type="ECO:0000256" key="8">
    <source>
        <dbReference type="ARBA" id="ARBA00032004"/>
    </source>
</evidence>
<dbReference type="OMA" id="ADNCDIQ"/>
<keyword evidence="10" id="KW-0175">Coiled coil</keyword>
<feature type="coiled-coil region" evidence="10">
    <location>
        <begin position="8"/>
        <end position="35"/>
    </location>
</feature>
<comment type="similarity">
    <text evidence="2 9">Belongs to the Mediator complex subunit 10 family.</text>
</comment>
<evidence type="ECO:0000256" key="3">
    <source>
        <dbReference type="ARBA" id="ARBA00019617"/>
    </source>
</evidence>
<dbReference type="EMBL" id="DF236993">
    <property type="protein sequence ID" value="GAQ79999.1"/>
    <property type="molecule type" value="Genomic_DNA"/>
</dbReference>
<evidence type="ECO:0000256" key="7">
    <source>
        <dbReference type="ARBA" id="ARBA00023242"/>
    </source>
</evidence>
<evidence type="ECO:0000256" key="11">
    <source>
        <dbReference type="SAM" id="MobiDB-lite"/>
    </source>
</evidence>
<dbReference type="OrthoDB" id="337270at2759"/>
<dbReference type="AlphaFoldDB" id="A0A1Y1HS47"/>
<gene>
    <name evidence="9" type="primary">MED10</name>
    <name evidence="12" type="ORF">KFL_000440010</name>
</gene>
<evidence type="ECO:0000256" key="4">
    <source>
        <dbReference type="ARBA" id="ARBA00023015"/>
    </source>
</evidence>
<evidence type="ECO:0000256" key="2">
    <source>
        <dbReference type="ARBA" id="ARBA00005389"/>
    </source>
</evidence>
<evidence type="ECO:0000256" key="6">
    <source>
        <dbReference type="ARBA" id="ARBA00023163"/>
    </source>
</evidence>
<dbReference type="GO" id="GO:0003712">
    <property type="term" value="F:transcription coregulator activity"/>
    <property type="evidence" value="ECO:0007669"/>
    <property type="project" value="InterPro"/>
</dbReference>
<accession>A0A1Y1HS47</accession>
<reference evidence="12 13" key="1">
    <citation type="journal article" date="2014" name="Nat. Commun.">
        <title>Klebsormidium flaccidum genome reveals primary factors for plant terrestrial adaptation.</title>
        <authorList>
            <person name="Hori K."/>
            <person name="Maruyama F."/>
            <person name="Fujisawa T."/>
            <person name="Togashi T."/>
            <person name="Yamamoto N."/>
            <person name="Seo M."/>
            <person name="Sato S."/>
            <person name="Yamada T."/>
            <person name="Mori H."/>
            <person name="Tajima N."/>
            <person name="Moriyama T."/>
            <person name="Ikeuchi M."/>
            <person name="Watanabe M."/>
            <person name="Wada H."/>
            <person name="Kobayashi K."/>
            <person name="Saito M."/>
            <person name="Masuda T."/>
            <person name="Sasaki-Sekimoto Y."/>
            <person name="Mashiguchi K."/>
            <person name="Awai K."/>
            <person name="Shimojima M."/>
            <person name="Masuda S."/>
            <person name="Iwai M."/>
            <person name="Nobusawa T."/>
            <person name="Narise T."/>
            <person name="Kondo S."/>
            <person name="Saito H."/>
            <person name="Sato R."/>
            <person name="Murakawa M."/>
            <person name="Ihara Y."/>
            <person name="Oshima-Yamada Y."/>
            <person name="Ohtaka K."/>
            <person name="Satoh M."/>
            <person name="Sonobe K."/>
            <person name="Ishii M."/>
            <person name="Ohtani R."/>
            <person name="Kanamori-Sato M."/>
            <person name="Honoki R."/>
            <person name="Miyazaki D."/>
            <person name="Mochizuki H."/>
            <person name="Umetsu J."/>
            <person name="Higashi K."/>
            <person name="Shibata D."/>
            <person name="Kamiya Y."/>
            <person name="Sato N."/>
            <person name="Nakamura Y."/>
            <person name="Tabata S."/>
            <person name="Ida S."/>
            <person name="Kurokawa K."/>
            <person name="Ohta H."/>
        </authorList>
    </citation>
    <scope>NUCLEOTIDE SEQUENCE [LARGE SCALE GENOMIC DNA]</scope>
    <source>
        <strain evidence="12 13">NIES-2285</strain>
    </source>
</reference>
<keyword evidence="4 9" id="KW-0805">Transcription regulation</keyword>
<evidence type="ECO:0000256" key="1">
    <source>
        <dbReference type="ARBA" id="ARBA00004123"/>
    </source>
</evidence>
<comment type="function">
    <text evidence="9">Component of the Mediator complex, a coactivator involved in the regulated transcription of nearly all RNA polymerase II-dependent genes. Mediator functions as a bridge to convey information from gene-specific regulatory proteins to the basal RNA polymerase II transcription machinery. Mediator is recruited to promoters by direct interactions with regulatory proteins and serves as a scaffold for the assembly of a functional preinitiation complex with RNA polymerase II and the general transcription factors.</text>
</comment>
<sequence length="190" mass="21570">MGTEVKRTERLAVALENALLEIHQLERTVMAYKESNQVLLFDRIDSFVKELKHVKKSAEGLDIEIPGEVVSLVDEGRNPDLYTREFLERCLDRNQATKGRVDAFKELRGHLLDNLDDAFPEEAQVYRDMKSAAADKLEKNSSHEQEERPLNGTENVAVKMEPPNDVELLQGSESVRSISVQVQPKSEPQI</sequence>
<comment type="subunit">
    <text evidence="9">Component of the Mediator complex.</text>
</comment>
<keyword evidence="5 9" id="KW-0010">Activator</keyword>
<dbReference type="GO" id="GO:0006357">
    <property type="term" value="P:regulation of transcription by RNA polymerase II"/>
    <property type="evidence" value="ECO:0007669"/>
    <property type="project" value="InterPro"/>
</dbReference>
<proteinExistence type="inferred from homology"/>
<dbReference type="PANTHER" id="PTHR13345:SF13">
    <property type="entry name" value="MEDIATOR OF RNA POLYMERASE II TRANSCRIPTION SUBUNIT 10"/>
    <property type="match status" value="1"/>
</dbReference>
<dbReference type="Pfam" id="PF09748">
    <property type="entry name" value="Med10"/>
    <property type="match status" value="1"/>
</dbReference>
<evidence type="ECO:0000256" key="10">
    <source>
        <dbReference type="SAM" id="Coils"/>
    </source>
</evidence>
<dbReference type="GO" id="GO:0016592">
    <property type="term" value="C:mediator complex"/>
    <property type="evidence" value="ECO:0007669"/>
    <property type="project" value="InterPro"/>
</dbReference>
<dbReference type="PANTHER" id="PTHR13345">
    <property type="entry name" value="MEDIATOR OF RNA POLYMERASE II TRANSCRIPTION SUBUNIT 10"/>
    <property type="match status" value="1"/>
</dbReference>
<protein>
    <recommendedName>
        <fullName evidence="3 9">Mediator of RNA polymerase II transcription subunit 10</fullName>
    </recommendedName>
    <alternativeName>
        <fullName evidence="8 9">Mediator complex subunit 10</fullName>
    </alternativeName>
</protein>
<organism evidence="12 13">
    <name type="scientific">Klebsormidium nitens</name>
    <name type="common">Green alga</name>
    <name type="synonym">Ulothrix nitens</name>
    <dbReference type="NCBI Taxonomy" id="105231"/>
    <lineage>
        <taxon>Eukaryota</taxon>
        <taxon>Viridiplantae</taxon>
        <taxon>Streptophyta</taxon>
        <taxon>Klebsormidiophyceae</taxon>
        <taxon>Klebsormidiales</taxon>
        <taxon>Klebsormidiaceae</taxon>
        <taxon>Klebsormidium</taxon>
    </lineage>
</organism>
<dbReference type="Proteomes" id="UP000054558">
    <property type="component" value="Unassembled WGS sequence"/>
</dbReference>
<feature type="region of interest" description="Disordered" evidence="11">
    <location>
        <begin position="130"/>
        <end position="190"/>
    </location>
</feature>
<keyword evidence="13" id="KW-1185">Reference proteome</keyword>
<keyword evidence="6 9" id="KW-0804">Transcription</keyword>